<dbReference type="EMBL" id="CP026304">
    <property type="protein sequence ID" value="AVZ73304.1"/>
    <property type="molecule type" value="Genomic_DNA"/>
</dbReference>
<dbReference type="OrthoDB" id="4313158at2"/>
<evidence type="ECO:0000313" key="3">
    <source>
        <dbReference type="Proteomes" id="UP000244201"/>
    </source>
</evidence>
<feature type="region of interest" description="Disordered" evidence="1">
    <location>
        <begin position="1"/>
        <end position="39"/>
    </location>
</feature>
<feature type="compositionally biased region" description="Gly residues" evidence="1">
    <location>
        <begin position="30"/>
        <end position="39"/>
    </location>
</feature>
<organism evidence="2 3">
    <name type="scientific">Streptomyces lunaelactis</name>
    <dbReference type="NCBI Taxonomy" id="1535768"/>
    <lineage>
        <taxon>Bacteria</taxon>
        <taxon>Bacillati</taxon>
        <taxon>Actinomycetota</taxon>
        <taxon>Actinomycetes</taxon>
        <taxon>Kitasatosporales</taxon>
        <taxon>Streptomycetaceae</taxon>
        <taxon>Streptomyces</taxon>
    </lineage>
</organism>
<accession>A0A2R4T2K1</accession>
<gene>
    <name evidence="2" type="ORF">SLUN_15080</name>
</gene>
<evidence type="ECO:0000256" key="1">
    <source>
        <dbReference type="SAM" id="MobiDB-lite"/>
    </source>
</evidence>
<keyword evidence="3" id="KW-1185">Reference proteome</keyword>
<evidence type="ECO:0008006" key="4">
    <source>
        <dbReference type="Google" id="ProtNLM"/>
    </source>
</evidence>
<dbReference type="AlphaFoldDB" id="A0A2R4T2K1"/>
<dbReference type="GeneID" id="55656592"/>
<reference evidence="2 3" key="1">
    <citation type="submission" date="2018-01" db="EMBL/GenBank/DDBJ databases">
        <title>Complete genome sequence of Streptomyces lunaelactis MM109T, a Ferroverdin A producer isolated from cave moonmilk deposits.</title>
        <authorList>
            <person name="Naome A."/>
            <person name="Martinet L."/>
            <person name="Maciejewska M."/>
            <person name="Anderssen S."/>
            <person name="Adam D."/>
            <person name="Tenconi E."/>
            <person name="Deflandre B."/>
            <person name="Arguelles-Arias A."/>
            <person name="Calusinska M."/>
            <person name="Copieters W."/>
            <person name="Karim L."/>
            <person name="Hanikenne M."/>
            <person name="Baurain D."/>
            <person name="van Wezel G."/>
            <person name="Smargiasso N."/>
            <person name="de Pauw E."/>
            <person name="Delfosse P."/>
            <person name="Rigali S."/>
        </authorList>
    </citation>
    <scope>NUCLEOTIDE SEQUENCE [LARGE SCALE GENOMIC DNA]</scope>
    <source>
        <strain evidence="2 3">MM109</strain>
    </source>
</reference>
<sequence length="162" mass="17067">MAWDEWEQLKSAAADRESAGMQLNQVPVDPGGGSRTGPGPGDLVMNQDDLGAVGHQAFILHGDLSKGADLAGAGMDKHGTGSTMQASSELSTHNFALGSALSTTLTMWDSSLKTLLQACAHISNHLDYTKALHANDDAKIAASLKHSDGTAESWSKINEYFK</sequence>
<proteinExistence type="predicted"/>
<name>A0A2R4T2K1_9ACTN</name>
<protein>
    <recommendedName>
        <fullName evidence="4">AG1 protein</fullName>
    </recommendedName>
</protein>
<dbReference type="Proteomes" id="UP000244201">
    <property type="component" value="Chromosome"/>
</dbReference>
<dbReference type="RefSeq" id="WP_108148982.1">
    <property type="nucleotide sequence ID" value="NZ_CP026304.1"/>
</dbReference>
<evidence type="ECO:0000313" key="2">
    <source>
        <dbReference type="EMBL" id="AVZ73304.1"/>
    </source>
</evidence>
<dbReference type="KEGG" id="slk:SLUN_15080"/>